<evidence type="ECO:0000313" key="4">
    <source>
        <dbReference type="EMBL" id="OJZ68983.1"/>
    </source>
</evidence>
<dbReference type="PANTHER" id="PTHR43658:SF8">
    <property type="entry name" value="17-BETA-HYDROXYSTEROID DEHYDROGENASE 14-RELATED"/>
    <property type="match status" value="1"/>
</dbReference>
<dbReference type="PROSITE" id="PS00061">
    <property type="entry name" value="ADH_SHORT"/>
    <property type="match status" value="1"/>
</dbReference>
<accession>A0A1Q4HN91</accession>
<dbReference type="STRING" id="53378.BRW65_24200"/>
<dbReference type="InterPro" id="IPR002347">
    <property type="entry name" value="SDR_fam"/>
</dbReference>
<dbReference type="Pfam" id="PF13561">
    <property type="entry name" value="adh_short_C2"/>
    <property type="match status" value="1"/>
</dbReference>
<evidence type="ECO:0000259" key="3">
    <source>
        <dbReference type="SMART" id="SM00822"/>
    </source>
</evidence>
<evidence type="ECO:0000313" key="5">
    <source>
        <dbReference type="Proteomes" id="UP000186438"/>
    </source>
</evidence>
<dbReference type="InterPro" id="IPR057326">
    <property type="entry name" value="KR_dom"/>
</dbReference>
<keyword evidence="2" id="KW-0560">Oxidoreductase</keyword>
<dbReference type="OrthoDB" id="9795647at2"/>
<dbReference type="Proteomes" id="UP000186438">
    <property type="component" value="Unassembled WGS sequence"/>
</dbReference>
<dbReference type="SUPFAM" id="SSF51735">
    <property type="entry name" value="NAD(P)-binding Rossmann-fold domains"/>
    <property type="match status" value="1"/>
</dbReference>
<evidence type="ECO:0000256" key="2">
    <source>
        <dbReference type="ARBA" id="ARBA00023002"/>
    </source>
</evidence>
<protein>
    <submittedName>
        <fullName evidence="4">3-hydroxyacyl-CoA dehydrogenase</fullName>
    </submittedName>
</protein>
<proteinExistence type="inferred from homology"/>
<evidence type="ECO:0000256" key="1">
    <source>
        <dbReference type="ARBA" id="ARBA00006484"/>
    </source>
</evidence>
<feature type="domain" description="Ketoreductase" evidence="3">
    <location>
        <begin position="6"/>
        <end position="194"/>
    </location>
</feature>
<reference evidence="4 5" key="1">
    <citation type="submission" date="2016-11" db="EMBL/GenBank/DDBJ databases">
        <title>Genome sequences of unsequenced Mycobacteria.</title>
        <authorList>
            <person name="Greninger A.L."/>
            <person name="Fang F."/>
            <person name="Jerome K.R."/>
        </authorList>
    </citation>
    <scope>NUCLEOTIDE SEQUENCE [LARGE SCALE GENOMIC DNA]</scope>
    <source>
        <strain evidence="4 5">M11</strain>
    </source>
</reference>
<comment type="similarity">
    <text evidence="1">Belongs to the short-chain dehydrogenases/reductases (SDR) family.</text>
</comment>
<dbReference type="PANTHER" id="PTHR43658">
    <property type="entry name" value="SHORT-CHAIN DEHYDROGENASE/REDUCTASE"/>
    <property type="match status" value="1"/>
</dbReference>
<dbReference type="InterPro" id="IPR020904">
    <property type="entry name" value="Sc_DH/Rdtase_CS"/>
</dbReference>
<dbReference type="SMART" id="SM00822">
    <property type="entry name" value="PKS_KR"/>
    <property type="match status" value="1"/>
</dbReference>
<organism evidence="4 5">
    <name type="scientific">Mycobacterium paraffinicum</name>
    <dbReference type="NCBI Taxonomy" id="53378"/>
    <lineage>
        <taxon>Bacteria</taxon>
        <taxon>Bacillati</taxon>
        <taxon>Actinomycetota</taxon>
        <taxon>Actinomycetes</taxon>
        <taxon>Mycobacteriales</taxon>
        <taxon>Mycobacteriaceae</taxon>
        <taxon>Mycobacterium</taxon>
    </lineage>
</organism>
<comment type="caution">
    <text evidence="4">The sequence shown here is derived from an EMBL/GenBank/DDBJ whole genome shotgun (WGS) entry which is preliminary data.</text>
</comment>
<dbReference type="AlphaFoldDB" id="A0A1Q4HN91"/>
<name>A0A1Q4HN91_9MYCO</name>
<dbReference type="Gene3D" id="3.40.50.720">
    <property type="entry name" value="NAD(P)-binding Rossmann-like Domain"/>
    <property type="match status" value="1"/>
</dbReference>
<keyword evidence="5" id="KW-1185">Reference proteome</keyword>
<dbReference type="RefSeq" id="WP_073879063.1">
    <property type="nucleotide sequence ID" value="NZ_MPNT01000031.1"/>
</dbReference>
<dbReference type="InterPro" id="IPR036291">
    <property type="entry name" value="NAD(P)-bd_dom_sf"/>
</dbReference>
<dbReference type="PRINTS" id="PR00081">
    <property type="entry name" value="GDHRDH"/>
</dbReference>
<dbReference type="EMBL" id="MPNT01000031">
    <property type="protein sequence ID" value="OJZ68983.1"/>
    <property type="molecule type" value="Genomic_DNA"/>
</dbReference>
<sequence>MSFAGRAVVVTGGAGGLGEATVRRLHQAGAAVVIADLADDKGKALAADLGTSAAYVHTDVLDDDSVAAAIDRATELGEFRYAIIAHGSFGVAEKIVKRDGEPASIAEFKKTIDLYLTGTYNVLRLAAARIAALSPVSEDGERGAVVMTASIAGFEGQMGQSAYSSAKAGVIGLTLVAARDLAACGIRVNTIAPGTIRTPLMELAGEELLQKFASGVPFPKRLGNPTEYAALAQHLLENSYVNGEVVRMDGAQRFQPK</sequence>
<gene>
    <name evidence="4" type="ORF">BRW65_24200</name>
</gene>
<dbReference type="GO" id="GO:0016491">
    <property type="term" value="F:oxidoreductase activity"/>
    <property type="evidence" value="ECO:0007669"/>
    <property type="project" value="UniProtKB-KW"/>
</dbReference>